<comment type="catalytic activity">
    <reaction evidence="1 12 14">
        <text>1-(5-phospho-beta-D-ribosyl)-5-[(5-phospho-beta-D-ribosylamino)methylideneamino]imidazole-4-carboxamide = 5-[(5-phospho-1-deoxy-D-ribulos-1-ylimino)methylamino]-1-(5-phospho-beta-D-ribosyl)imidazole-4-carboxamide</text>
        <dbReference type="Rhea" id="RHEA:15469"/>
        <dbReference type="ChEBI" id="CHEBI:58435"/>
        <dbReference type="ChEBI" id="CHEBI:58525"/>
        <dbReference type="EC" id="5.3.1.16"/>
    </reaction>
</comment>
<evidence type="ECO:0000256" key="8">
    <source>
        <dbReference type="ARBA" id="ARBA00022605"/>
    </source>
</evidence>
<feature type="active site" description="Proton acceptor" evidence="12">
    <location>
        <position position="8"/>
    </location>
</feature>
<keyword evidence="16" id="KW-1185">Reference proteome</keyword>
<evidence type="ECO:0000313" key="15">
    <source>
        <dbReference type="EMBL" id="MBB6215671.1"/>
    </source>
</evidence>
<feature type="active site" description="Proton donor" evidence="12">
    <location>
        <position position="129"/>
    </location>
</feature>
<evidence type="ECO:0000256" key="3">
    <source>
        <dbReference type="ARBA" id="ARBA00005133"/>
    </source>
</evidence>
<dbReference type="InterPro" id="IPR044524">
    <property type="entry name" value="Isoase_HisA-like"/>
</dbReference>
<evidence type="ECO:0000256" key="6">
    <source>
        <dbReference type="ARBA" id="ARBA00018464"/>
    </source>
</evidence>
<reference evidence="15 16" key="1">
    <citation type="submission" date="2020-08" db="EMBL/GenBank/DDBJ databases">
        <title>Genomic Encyclopedia of Type Strains, Phase IV (KMG-IV): sequencing the most valuable type-strain genomes for metagenomic binning, comparative biology and taxonomic classification.</title>
        <authorList>
            <person name="Goeker M."/>
        </authorList>
    </citation>
    <scope>NUCLEOTIDE SEQUENCE [LARGE SCALE GENOMIC DNA]</scope>
    <source>
        <strain evidence="15 16">DSM 103526</strain>
    </source>
</reference>
<evidence type="ECO:0000256" key="9">
    <source>
        <dbReference type="ARBA" id="ARBA00023102"/>
    </source>
</evidence>
<dbReference type="UniPathway" id="UPA00031">
    <property type="reaction ID" value="UER00009"/>
</dbReference>
<dbReference type="GO" id="GO:0005737">
    <property type="term" value="C:cytoplasm"/>
    <property type="evidence" value="ECO:0007669"/>
    <property type="project" value="UniProtKB-SubCell"/>
</dbReference>
<evidence type="ECO:0000256" key="2">
    <source>
        <dbReference type="ARBA" id="ARBA00004496"/>
    </source>
</evidence>
<dbReference type="InterPro" id="IPR006063">
    <property type="entry name" value="HisA_bact_arch"/>
</dbReference>
<dbReference type="GO" id="GO:0003949">
    <property type="term" value="F:1-(5-phosphoribosyl)-5-[(5-phosphoribosylamino)methylideneamino]imidazole-4-carboxamide isomerase activity"/>
    <property type="evidence" value="ECO:0007669"/>
    <property type="project" value="UniProtKB-UniRule"/>
</dbReference>
<keyword evidence="10 12" id="KW-0413">Isomerase</keyword>
<comment type="caution">
    <text evidence="15">The sequence shown here is derived from an EMBL/GenBank/DDBJ whole genome shotgun (WGS) entry which is preliminary data.</text>
</comment>
<dbReference type="PANTHER" id="PTHR43090">
    <property type="entry name" value="1-(5-PHOSPHORIBOSYL)-5-[(5-PHOSPHORIBOSYLAMINO)METHYLIDENEAMINO] IMIDAZOLE-4-CARBOXAMIDE ISOMERASE"/>
    <property type="match status" value="1"/>
</dbReference>
<dbReference type="InterPro" id="IPR011060">
    <property type="entry name" value="RibuloseP-bd_barrel"/>
</dbReference>
<dbReference type="EC" id="5.3.1.16" evidence="5 12"/>
<evidence type="ECO:0000256" key="10">
    <source>
        <dbReference type="ARBA" id="ARBA00023235"/>
    </source>
</evidence>
<evidence type="ECO:0000256" key="4">
    <source>
        <dbReference type="ARBA" id="ARBA00009667"/>
    </source>
</evidence>
<evidence type="ECO:0000256" key="7">
    <source>
        <dbReference type="ARBA" id="ARBA00022490"/>
    </source>
</evidence>
<evidence type="ECO:0000256" key="1">
    <source>
        <dbReference type="ARBA" id="ARBA00000901"/>
    </source>
</evidence>
<dbReference type="InterPro" id="IPR013785">
    <property type="entry name" value="Aldolase_TIM"/>
</dbReference>
<evidence type="ECO:0000256" key="12">
    <source>
        <dbReference type="HAMAP-Rule" id="MF_01014"/>
    </source>
</evidence>
<keyword evidence="8 12" id="KW-0028">Amino-acid biosynthesis</keyword>
<sequence>MIIFPAIDIRDGKCVRLEQGRFDKEEIYFDDPIEIAALWKLKGATCLHIVDLDGARYGLGKNKDVIREIIQGIDIPIQVGGGFRTLDDIDNMLQLGAEKVIIGTSAVMIKNFVDEAAKQFGNKIIVSLDAKGGNIAVEGWTKTLSQSAFVFAQELEDKGIQSIVYTDIAKDGMLSGPNFQELKQLKEKTKLNIIASGGITTVQHIKDLKSLGICGAIIGKALYEGAVTLEEIKEVLL</sequence>
<evidence type="ECO:0000256" key="5">
    <source>
        <dbReference type="ARBA" id="ARBA00012550"/>
    </source>
</evidence>
<dbReference type="Gene3D" id="3.20.20.70">
    <property type="entry name" value="Aldolase class I"/>
    <property type="match status" value="1"/>
</dbReference>
<organism evidence="15 16">
    <name type="scientific">Anaerosolibacter carboniphilus</name>
    <dbReference type="NCBI Taxonomy" id="1417629"/>
    <lineage>
        <taxon>Bacteria</taxon>
        <taxon>Bacillati</taxon>
        <taxon>Bacillota</taxon>
        <taxon>Clostridia</taxon>
        <taxon>Peptostreptococcales</taxon>
        <taxon>Thermotaleaceae</taxon>
        <taxon>Anaerosolibacter</taxon>
    </lineage>
</organism>
<dbReference type="RefSeq" id="WP_184310169.1">
    <property type="nucleotide sequence ID" value="NZ_JACHEN010000009.1"/>
</dbReference>
<dbReference type="Proteomes" id="UP000579281">
    <property type="component" value="Unassembled WGS sequence"/>
</dbReference>
<evidence type="ECO:0000313" key="16">
    <source>
        <dbReference type="Proteomes" id="UP000579281"/>
    </source>
</evidence>
<dbReference type="HAMAP" id="MF_01014">
    <property type="entry name" value="HisA"/>
    <property type="match status" value="1"/>
</dbReference>
<dbReference type="NCBIfam" id="TIGR00007">
    <property type="entry name" value="1-(5-phosphoribosyl)-5-[(5-phosphoribosylamino)methylideneamino]imidazole-4-carboxamide isomerase"/>
    <property type="match status" value="1"/>
</dbReference>
<dbReference type="GO" id="GO:0000105">
    <property type="term" value="P:L-histidine biosynthetic process"/>
    <property type="evidence" value="ECO:0007669"/>
    <property type="project" value="UniProtKB-UniRule"/>
</dbReference>
<dbReference type="AlphaFoldDB" id="A0A841KQP6"/>
<evidence type="ECO:0000256" key="14">
    <source>
        <dbReference type="RuleBase" id="RU003658"/>
    </source>
</evidence>
<comment type="pathway">
    <text evidence="3 12 14">Amino-acid biosynthesis; L-histidine biosynthesis; L-histidine from 5-phospho-alpha-D-ribose 1-diphosphate: step 4/9.</text>
</comment>
<dbReference type="FunFam" id="3.20.20.70:FF:000009">
    <property type="entry name" value="1-(5-phosphoribosyl)-5-[(5-phosphoribosylamino)methylideneamino] imidazole-4-carboxamide isomerase"/>
    <property type="match status" value="1"/>
</dbReference>
<proteinExistence type="inferred from homology"/>
<evidence type="ECO:0000256" key="11">
    <source>
        <dbReference type="ARBA" id="ARBA00030547"/>
    </source>
</evidence>
<dbReference type="EMBL" id="JACHEN010000009">
    <property type="protein sequence ID" value="MBB6215671.1"/>
    <property type="molecule type" value="Genomic_DNA"/>
</dbReference>
<gene>
    <name evidence="12" type="primary">hisA</name>
    <name evidence="15" type="ORF">HNQ80_001760</name>
</gene>
<dbReference type="InterPro" id="IPR023016">
    <property type="entry name" value="HisA/PriA"/>
</dbReference>
<dbReference type="InterPro" id="IPR006062">
    <property type="entry name" value="His_biosynth"/>
</dbReference>
<dbReference type="PANTHER" id="PTHR43090:SF2">
    <property type="entry name" value="1-(5-PHOSPHORIBOSYL)-5-[(5-PHOSPHORIBOSYLAMINO)METHYLIDENEAMINO] IMIDAZOLE-4-CARBOXAMIDE ISOMERASE"/>
    <property type="match status" value="1"/>
</dbReference>
<comment type="subcellular location">
    <subcellularLocation>
        <location evidence="2 12 14">Cytoplasm</location>
    </subcellularLocation>
</comment>
<comment type="similarity">
    <text evidence="4 12 13">Belongs to the HisA/HisF family.</text>
</comment>
<accession>A0A841KQP6</accession>
<protein>
    <recommendedName>
        <fullName evidence="6 12">1-(5-phosphoribosyl)-5-[(5-phosphoribosylamino)methylideneamino] imidazole-4-carboxamide isomerase</fullName>
        <ecNumber evidence="5 12">5.3.1.16</ecNumber>
    </recommendedName>
    <alternativeName>
        <fullName evidence="11 12">Phosphoribosylformimino-5-aminoimidazole carboxamide ribotide isomerase</fullName>
    </alternativeName>
</protein>
<dbReference type="GO" id="GO:0000162">
    <property type="term" value="P:L-tryptophan biosynthetic process"/>
    <property type="evidence" value="ECO:0007669"/>
    <property type="project" value="TreeGrafter"/>
</dbReference>
<dbReference type="SUPFAM" id="SSF51366">
    <property type="entry name" value="Ribulose-phoshate binding barrel"/>
    <property type="match status" value="1"/>
</dbReference>
<keyword evidence="7 12" id="KW-0963">Cytoplasm</keyword>
<evidence type="ECO:0000256" key="13">
    <source>
        <dbReference type="RuleBase" id="RU003657"/>
    </source>
</evidence>
<keyword evidence="9 12" id="KW-0368">Histidine biosynthesis</keyword>
<dbReference type="CDD" id="cd04732">
    <property type="entry name" value="HisA"/>
    <property type="match status" value="1"/>
</dbReference>
<dbReference type="Pfam" id="PF00977">
    <property type="entry name" value="His_biosynth"/>
    <property type="match status" value="1"/>
</dbReference>
<name>A0A841KQP6_9FIRM</name>